<protein>
    <submittedName>
        <fullName evidence="3">AP2/ERF domain-containing protein</fullName>
    </submittedName>
</protein>
<name>A0A1I8JPJ5_9PLAT</name>
<feature type="region of interest" description="Disordered" evidence="1">
    <location>
        <begin position="1"/>
        <end position="88"/>
    </location>
</feature>
<evidence type="ECO:0000313" key="3">
    <source>
        <dbReference type="WBParaSite" id="snap_masked-unitig_27700-processed-gene-0.0-mRNA-1"/>
    </source>
</evidence>
<keyword evidence="2" id="KW-1185">Reference proteome</keyword>
<feature type="compositionally biased region" description="Basic and acidic residues" evidence="1">
    <location>
        <begin position="212"/>
        <end position="240"/>
    </location>
</feature>
<dbReference type="WBParaSite" id="snap_masked-unitig_27700-processed-gene-0.0-mRNA-1">
    <property type="protein sequence ID" value="snap_masked-unitig_27700-processed-gene-0.0-mRNA-1"/>
    <property type="gene ID" value="snap_masked-unitig_27700-processed-gene-0.0"/>
</dbReference>
<sequence length="442" mass="47307">ARTASAAPVVKELPSRTRTTTEASRLQRPARIHEDGRGVPRVSTTAPPALAGLGGPNMTRVKRRRREVRGSGLSRTTGSAVRPGRPATTWAASVGGGGGYKGASGGAAATAAVRSRLAKRLAGSGGGSYCGGSGCSAITGGQHQNRHQSRAEAEAPASTELRQQQTHNDCAQNWWQRHLTFAAEAEARGSSRSKSSRAKLSKRSSKSKRKLQKQEKKLQSSSREAAKKAREAAKAREAGKSKSSSAESRGACLQAEALLRQNDQFKLPRHGSFWRVIKSKKIRNSFYAKAMRQQQQQDKADGTDASCQKSASRLSSWATSGAVASNERQQKQVGGKRGRVQKPAAAALLTGDQAECPTGVWSRYDDFRADVGAHRQMNHSWTATGGFKVRRGPKFSSQCLAVRLLSEEGCGHRAASGLSLGGPMAEIQGGRFAIFYYYLLTS</sequence>
<organism evidence="2 3">
    <name type="scientific">Macrostomum lignano</name>
    <dbReference type="NCBI Taxonomy" id="282301"/>
    <lineage>
        <taxon>Eukaryota</taxon>
        <taxon>Metazoa</taxon>
        <taxon>Spiralia</taxon>
        <taxon>Lophotrochozoa</taxon>
        <taxon>Platyhelminthes</taxon>
        <taxon>Rhabditophora</taxon>
        <taxon>Macrostomorpha</taxon>
        <taxon>Macrostomida</taxon>
        <taxon>Macrostomidae</taxon>
        <taxon>Macrostomum</taxon>
    </lineage>
</organism>
<feature type="region of interest" description="Disordered" evidence="1">
    <location>
        <begin position="289"/>
        <end position="339"/>
    </location>
</feature>
<feature type="compositionally biased region" description="Basic residues" evidence="1">
    <location>
        <begin position="194"/>
        <end position="211"/>
    </location>
</feature>
<feature type="region of interest" description="Disordered" evidence="1">
    <location>
        <begin position="140"/>
        <end position="167"/>
    </location>
</feature>
<reference evidence="3" key="1">
    <citation type="submission" date="2016-11" db="UniProtKB">
        <authorList>
            <consortium name="WormBaseParasite"/>
        </authorList>
    </citation>
    <scope>IDENTIFICATION</scope>
</reference>
<feature type="region of interest" description="Disordered" evidence="1">
    <location>
        <begin position="185"/>
        <end position="248"/>
    </location>
</feature>
<evidence type="ECO:0000256" key="1">
    <source>
        <dbReference type="SAM" id="MobiDB-lite"/>
    </source>
</evidence>
<feature type="compositionally biased region" description="Polar residues" evidence="1">
    <location>
        <begin position="305"/>
        <end position="327"/>
    </location>
</feature>
<dbReference type="Proteomes" id="UP000095280">
    <property type="component" value="Unplaced"/>
</dbReference>
<accession>A0A1I8JPJ5</accession>
<evidence type="ECO:0000313" key="2">
    <source>
        <dbReference type="Proteomes" id="UP000095280"/>
    </source>
</evidence>
<proteinExistence type="predicted"/>
<dbReference type="AlphaFoldDB" id="A0A1I8JPJ5"/>